<keyword evidence="7" id="KW-0479">Metal-binding</keyword>
<keyword evidence="12 14" id="KW-0472">Membrane</keyword>
<evidence type="ECO:0000256" key="8">
    <source>
        <dbReference type="ARBA" id="ARBA00022771"/>
    </source>
</evidence>
<evidence type="ECO:0000256" key="7">
    <source>
        <dbReference type="ARBA" id="ARBA00022723"/>
    </source>
</evidence>
<keyword evidence="16" id="KW-1185">Reference proteome</keyword>
<comment type="caution">
    <text evidence="15">The sequence shown here is derived from an EMBL/GenBank/DDBJ whole genome shotgun (WGS) entry which is preliminary data.</text>
</comment>
<keyword evidence="9" id="KW-0833">Ubl conjugation pathway</keyword>
<dbReference type="InterPro" id="IPR013083">
    <property type="entry name" value="Znf_RING/FYVE/PHD"/>
</dbReference>
<dbReference type="GO" id="GO:0061630">
    <property type="term" value="F:ubiquitin protein ligase activity"/>
    <property type="evidence" value="ECO:0007669"/>
    <property type="project" value="UniProtKB-EC"/>
</dbReference>
<organism evidence="15 16">
    <name type="scientific">Psophocarpus tetragonolobus</name>
    <name type="common">Winged bean</name>
    <name type="synonym">Dolichos tetragonolobus</name>
    <dbReference type="NCBI Taxonomy" id="3891"/>
    <lineage>
        <taxon>Eukaryota</taxon>
        <taxon>Viridiplantae</taxon>
        <taxon>Streptophyta</taxon>
        <taxon>Embryophyta</taxon>
        <taxon>Tracheophyta</taxon>
        <taxon>Spermatophyta</taxon>
        <taxon>Magnoliopsida</taxon>
        <taxon>eudicotyledons</taxon>
        <taxon>Gunneridae</taxon>
        <taxon>Pentapetalae</taxon>
        <taxon>rosids</taxon>
        <taxon>fabids</taxon>
        <taxon>Fabales</taxon>
        <taxon>Fabaceae</taxon>
        <taxon>Papilionoideae</taxon>
        <taxon>50 kb inversion clade</taxon>
        <taxon>NPAAA clade</taxon>
        <taxon>indigoferoid/millettioid clade</taxon>
        <taxon>Phaseoleae</taxon>
        <taxon>Psophocarpus</taxon>
    </lineage>
</organism>
<sequence length="172" mass="19209">MTDFSWFQHGRQYYKVFQEVPIYGLAIGAGVPELLCLIGISCFICGKVRMMTHGARNTHLRITISLEPVPFVMGLEGATIEKYPKTLIGQNCIDEWLKLNGTCPLCRNSPEASSTASLFSSSHFLNVFSTIETLLLLHISSHMVERSLRMREARGSIPRTSINLFTLSTALI</sequence>
<keyword evidence="11 14" id="KW-1133">Transmembrane helix</keyword>
<comment type="pathway">
    <text evidence="3">Protein modification; protein ubiquitination.</text>
</comment>
<evidence type="ECO:0000313" key="16">
    <source>
        <dbReference type="Proteomes" id="UP001386955"/>
    </source>
</evidence>
<evidence type="ECO:0000256" key="1">
    <source>
        <dbReference type="ARBA" id="ARBA00000900"/>
    </source>
</evidence>
<comment type="catalytic activity">
    <reaction evidence="1">
        <text>S-ubiquitinyl-[E2 ubiquitin-conjugating enzyme]-L-cysteine + [acceptor protein]-L-lysine = [E2 ubiquitin-conjugating enzyme]-L-cysteine + N(6)-ubiquitinyl-[acceptor protein]-L-lysine.</text>
        <dbReference type="EC" id="2.3.2.27"/>
    </reaction>
</comment>
<evidence type="ECO:0000256" key="10">
    <source>
        <dbReference type="ARBA" id="ARBA00022833"/>
    </source>
</evidence>
<keyword evidence="8" id="KW-0863">Zinc-finger</keyword>
<name>A0AAN9SLR6_PSOTE</name>
<keyword evidence="5" id="KW-0808">Transferase</keyword>
<dbReference type="GO" id="GO:0016020">
    <property type="term" value="C:membrane"/>
    <property type="evidence" value="ECO:0007669"/>
    <property type="project" value="UniProtKB-SubCell"/>
</dbReference>
<comment type="similarity">
    <text evidence="13">Belongs to the RING-type zinc finger family. ATL subfamily.</text>
</comment>
<dbReference type="EC" id="2.3.2.27" evidence="4"/>
<evidence type="ECO:0000256" key="5">
    <source>
        <dbReference type="ARBA" id="ARBA00022679"/>
    </source>
</evidence>
<accession>A0AAN9SLR6</accession>
<dbReference type="AlphaFoldDB" id="A0AAN9SLR6"/>
<dbReference type="SUPFAM" id="SSF57850">
    <property type="entry name" value="RING/U-box"/>
    <property type="match status" value="1"/>
</dbReference>
<evidence type="ECO:0000256" key="9">
    <source>
        <dbReference type="ARBA" id="ARBA00022786"/>
    </source>
</evidence>
<evidence type="ECO:0000256" key="12">
    <source>
        <dbReference type="ARBA" id="ARBA00023136"/>
    </source>
</evidence>
<dbReference type="GO" id="GO:0008270">
    <property type="term" value="F:zinc ion binding"/>
    <property type="evidence" value="ECO:0007669"/>
    <property type="project" value="UniProtKB-KW"/>
</dbReference>
<dbReference type="PANTHER" id="PTHR46279">
    <property type="entry name" value="RING/U-BOX SUPERFAMILY PROTEIN"/>
    <property type="match status" value="1"/>
</dbReference>
<gene>
    <name evidence="15" type="ORF">VNO78_10280</name>
</gene>
<proteinExistence type="inferred from homology"/>
<reference evidence="15 16" key="1">
    <citation type="submission" date="2024-01" db="EMBL/GenBank/DDBJ databases">
        <title>The genomes of 5 underutilized Papilionoideae crops provide insights into root nodulation and disease resistanc.</title>
        <authorList>
            <person name="Jiang F."/>
        </authorList>
    </citation>
    <scope>NUCLEOTIDE SEQUENCE [LARGE SCALE GENOMIC DNA]</scope>
    <source>
        <strain evidence="15">DUOXIRENSHENG_FW03</strain>
        <tissue evidence="15">Leaves</tissue>
    </source>
</reference>
<evidence type="ECO:0000256" key="13">
    <source>
        <dbReference type="ARBA" id="ARBA00024209"/>
    </source>
</evidence>
<evidence type="ECO:0000256" key="3">
    <source>
        <dbReference type="ARBA" id="ARBA00004906"/>
    </source>
</evidence>
<keyword evidence="10" id="KW-0862">Zinc</keyword>
<dbReference type="Gene3D" id="3.30.40.10">
    <property type="entry name" value="Zinc/RING finger domain, C3HC4 (zinc finger)"/>
    <property type="match status" value="1"/>
</dbReference>
<dbReference type="EMBL" id="JAYMYS010000003">
    <property type="protein sequence ID" value="KAK7399105.1"/>
    <property type="molecule type" value="Genomic_DNA"/>
</dbReference>
<evidence type="ECO:0000256" key="4">
    <source>
        <dbReference type="ARBA" id="ARBA00012483"/>
    </source>
</evidence>
<evidence type="ECO:0000256" key="11">
    <source>
        <dbReference type="ARBA" id="ARBA00022989"/>
    </source>
</evidence>
<evidence type="ECO:0000256" key="6">
    <source>
        <dbReference type="ARBA" id="ARBA00022692"/>
    </source>
</evidence>
<feature type="transmembrane region" description="Helical" evidence="14">
    <location>
        <begin position="20"/>
        <end position="46"/>
    </location>
</feature>
<dbReference type="Proteomes" id="UP001386955">
    <property type="component" value="Unassembled WGS sequence"/>
</dbReference>
<keyword evidence="6 14" id="KW-0812">Transmembrane</keyword>
<dbReference type="PANTHER" id="PTHR46279:SF31">
    <property type="entry name" value="RING-H2 FINGER PROTEIN ATL20-LIKE ISOFORM X1"/>
    <property type="match status" value="1"/>
</dbReference>
<dbReference type="InterPro" id="IPR046948">
    <property type="entry name" value="ATL20-22-like"/>
</dbReference>
<evidence type="ECO:0000256" key="14">
    <source>
        <dbReference type="SAM" id="Phobius"/>
    </source>
</evidence>
<protein>
    <recommendedName>
        <fullName evidence="4">RING-type E3 ubiquitin transferase</fullName>
        <ecNumber evidence="4">2.3.2.27</ecNumber>
    </recommendedName>
</protein>
<evidence type="ECO:0000313" key="15">
    <source>
        <dbReference type="EMBL" id="KAK7399105.1"/>
    </source>
</evidence>
<comment type="subcellular location">
    <subcellularLocation>
        <location evidence="2">Membrane</location>
        <topology evidence="2">Single-pass membrane protein</topology>
    </subcellularLocation>
</comment>
<evidence type="ECO:0000256" key="2">
    <source>
        <dbReference type="ARBA" id="ARBA00004167"/>
    </source>
</evidence>